<dbReference type="STRING" id="1196081.A0A364L2G7"/>
<evidence type="ECO:0000256" key="2">
    <source>
        <dbReference type="SAM" id="SignalP"/>
    </source>
</evidence>
<evidence type="ECO:0000256" key="1">
    <source>
        <dbReference type="SAM" id="MobiDB-lite"/>
    </source>
</evidence>
<protein>
    <recommendedName>
        <fullName evidence="5">Transcription factor domain-containing protein</fullName>
    </recommendedName>
</protein>
<evidence type="ECO:0000313" key="4">
    <source>
        <dbReference type="Proteomes" id="UP000249363"/>
    </source>
</evidence>
<feature type="chain" id="PRO_5016685037" description="Transcription factor domain-containing protein" evidence="2">
    <location>
        <begin position="20"/>
        <end position="792"/>
    </location>
</feature>
<proteinExistence type="predicted"/>
<evidence type="ECO:0008006" key="5">
    <source>
        <dbReference type="Google" id="ProtNLM"/>
    </source>
</evidence>
<feature type="compositionally biased region" description="Low complexity" evidence="1">
    <location>
        <begin position="228"/>
        <end position="256"/>
    </location>
</feature>
<dbReference type="PANTHER" id="PTHR47256:SF1">
    <property type="entry name" value="ZN(II)2CYS6 TRANSCRIPTION FACTOR (EUROFUNG)"/>
    <property type="match status" value="1"/>
</dbReference>
<dbReference type="GeneID" id="63795202"/>
<dbReference type="OrthoDB" id="2593732at2759"/>
<dbReference type="CDD" id="cd12148">
    <property type="entry name" value="fungal_TF_MHR"/>
    <property type="match status" value="1"/>
</dbReference>
<comment type="caution">
    <text evidence="3">The sequence shown here is derived from an EMBL/GenBank/DDBJ whole genome shotgun (WGS) entry which is preliminary data.</text>
</comment>
<feature type="region of interest" description="Disordered" evidence="1">
    <location>
        <begin position="227"/>
        <end position="256"/>
    </location>
</feature>
<dbReference type="PANTHER" id="PTHR47256">
    <property type="entry name" value="ZN(II)2CYS6 TRANSCRIPTION FACTOR (EUROFUNG)-RELATED"/>
    <property type="match status" value="1"/>
</dbReference>
<reference evidence="3 4" key="1">
    <citation type="journal article" date="2017" name="Biotechnol. Biofuels">
        <title>Differential beta-glucosidase expression as a function of carbon source availability in Talaromyces amestolkiae: a genomic and proteomic approach.</title>
        <authorList>
            <person name="de Eugenio L.I."/>
            <person name="Mendez-Liter J.A."/>
            <person name="Nieto-Dominguez M."/>
            <person name="Alonso L."/>
            <person name="Gil-Munoz J."/>
            <person name="Barriuso J."/>
            <person name="Prieto A."/>
            <person name="Martinez M.J."/>
        </authorList>
    </citation>
    <scope>NUCLEOTIDE SEQUENCE [LARGE SCALE GENOMIC DNA]</scope>
    <source>
        <strain evidence="3 4">CIB</strain>
    </source>
</reference>
<dbReference type="EMBL" id="MIKG01000011">
    <property type="protein sequence ID" value="RAO69974.1"/>
    <property type="molecule type" value="Genomic_DNA"/>
</dbReference>
<dbReference type="RefSeq" id="XP_040734490.1">
    <property type="nucleotide sequence ID" value="XM_040878521.1"/>
</dbReference>
<accession>A0A364L2G7</accession>
<sequence>MRVLQVVAVLTSLPILATAWEVYVYDNVDNCEPTDDSNYKHFQGTVDGTGCVNIGASSPPSGVTCSLYTNGGKADPAACDGTDMKADSALISEITDVGSKTTCYGCVFFEAADCNQNTWIVVGDAQCPDLGANPAMSFRCCIGSNPCKNCHENSLYCEINDETDGRRRFALKRKVEDLEQDRHLLLGLIEALRDDGYQSTQLLALIRSNASIDDIRVAVGNRMERLSHPVSASAPESSSWGAPSSSASSMSPMPSSTVQMDMHAFSSMSDTNPRNFMNIDRLTDIPLFELSARPWTEATTDNGFVSHLVSLWLTWDHVVRNWIDKDLFIAAMKSGDVNSPFCSPFLVNIILSQACWYSSYPEAFSKPDNLNSRGQHFYNEAKRHLDALEGRINLTTVQGLGILFLSTCLMGKDRIGHNYFSQTITSIRNLVARADEIIAQAGPQADAMERSIGICVRGIFSFFTLADLALHTPISMRPPKRAYLPVDHDPKDTWMTYPYRSQPVPAHRNCVHNQSFDLHLIMYEVIEFFNAGEQDEQTRKSRSYAEVESVTKSFYERLTSWYHSLPECIEEGQSWTPAVLGMHMSYHIYIITIFSYLKVHPSAPASAALSVQQQCISSAIAVRDLMNTYRSNWRRIEHQPVEYMQITTVCLFVLLEDLDAPGSSQAFVELLVIARSMARRFQLARGILRLVQLSAREQNIVLPEEAQQLYKEFELEWYRTGGAEQFSSSYPNFSLSMRSLAASNSSPPDGSDDDGDGAKQGNDKRPGLTWSSAEMDLFLKKWDDVLKLDTEM</sequence>
<feature type="region of interest" description="Disordered" evidence="1">
    <location>
        <begin position="740"/>
        <end position="769"/>
    </location>
</feature>
<gene>
    <name evidence="3" type="ORF">BHQ10_005986</name>
</gene>
<organism evidence="3 4">
    <name type="scientific">Talaromyces amestolkiae</name>
    <dbReference type="NCBI Taxonomy" id="1196081"/>
    <lineage>
        <taxon>Eukaryota</taxon>
        <taxon>Fungi</taxon>
        <taxon>Dikarya</taxon>
        <taxon>Ascomycota</taxon>
        <taxon>Pezizomycotina</taxon>
        <taxon>Eurotiomycetes</taxon>
        <taxon>Eurotiomycetidae</taxon>
        <taxon>Eurotiales</taxon>
        <taxon>Trichocomaceae</taxon>
        <taxon>Talaromyces</taxon>
        <taxon>Talaromyces sect. Talaromyces</taxon>
    </lineage>
</organism>
<evidence type="ECO:0000313" key="3">
    <source>
        <dbReference type="EMBL" id="RAO69974.1"/>
    </source>
</evidence>
<dbReference type="AlphaFoldDB" id="A0A364L2G7"/>
<keyword evidence="4" id="KW-1185">Reference proteome</keyword>
<feature type="signal peptide" evidence="2">
    <location>
        <begin position="1"/>
        <end position="19"/>
    </location>
</feature>
<dbReference type="Proteomes" id="UP000249363">
    <property type="component" value="Unassembled WGS sequence"/>
</dbReference>
<keyword evidence="2" id="KW-0732">Signal</keyword>
<name>A0A364L2G7_TALAM</name>
<dbReference type="InterPro" id="IPR053187">
    <property type="entry name" value="Notoamide_regulator"/>
</dbReference>